<dbReference type="STRING" id="74649.A0A2P6R2V9"/>
<keyword evidence="2" id="KW-0804">Transcription</keyword>
<dbReference type="Proteomes" id="UP000238479">
    <property type="component" value="Chromosome 4"/>
</dbReference>
<dbReference type="SMART" id="SM00733">
    <property type="entry name" value="Mterf"/>
    <property type="match status" value="5"/>
</dbReference>
<gene>
    <name evidence="5" type="ORF">RchiOBHm_Chr4g0439561</name>
</gene>
<accession>A0A2P6R2V9</accession>
<dbReference type="GO" id="GO:0003676">
    <property type="term" value="F:nucleic acid binding"/>
    <property type="evidence" value="ECO:0007669"/>
    <property type="project" value="InterPro"/>
</dbReference>
<dbReference type="PANTHER" id="PTHR13068:SF36">
    <property type="entry name" value="TRANSCRIPTION TERMINATION FACTOR MTEF1, CHLOROPLASTIC"/>
    <property type="match status" value="1"/>
</dbReference>
<evidence type="ECO:0000313" key="5">
    <source>
        <dbReference type="EMBL" id="PRQ40761.1"/>
    </source>
</evidence>
<evidence type="ECO:0000256" key="4">
    <source>
        <dbReference type="SAM" id="MobiDB-lite"/>
    </source>
</evidence>
<dbReference type="InterPro" id="IPR003690">
    <property type="entry name" value="MTERF"/>
</dbReference>
<dbReference type="Pfam" id="PF02536">
    <property type="entry name" value="mTERF"/>
    <property type="match status" value="1"/>
</dbReference>
<sequence length="373" mass="42652">MTRFVTPIGLDHTKKGTLIIDRKHDLEFRRRVVCQKSDDRRRRALDKRSSSEYLHRVRAEARPQTMTLRPHTLFLPQASLTPPSPKPSKNPSNSFTPTLNSPIYPSLSLHHHHPTTPTDSGILFREKLIYLESHLNVNPQKALHLNPDFRSCPLSSVKSVEHCLSSMGIELSAMGRILDMHPQLLTVDPHSHLYPVFDFLLHDAHIPFHDIRKSIVRCPRLLVCDVSNQLRPALEFLTQLGFKGVTCQTTVLLVSSVRGTLLPKIEYLQSLGLSHAEVANMVIRSPALLTLSIHNNFMPKVEYLVQEMKKDVKELKRFPQYFSFSLEGRIKPRHRLLAEHGFSLPLRDMLRVSDGEFNAMLIEMRLDCTGLSH</sequence>
<name>A0A2P6R2V9_ROSCH</name>
<dbReference type="GO" id="GO:0006353">
    <property type="term" value="P:DNA-templated transcription termination"/>
    <property type="evidence" value="ECO:0007669"/>
    <property type="project" value="UniProtKB-KW"/>
</dbReference>
<evidence type="ECO:0000256" key="2">
    <source>
        <dbReference type="ARBA" id="ARBA00022472"/>
    </source>
</evidence>
<reference evidence="5 6" key="1">
    <citation type="journal article" date="2018" name="Nat. Genet.">
        <title>The Rosa genome provides new insights in the design of modern roses.</title>
        <authorList>
            <person name="Bendahmane M."/>
        </authorList>
    </citation>
    <scope>NUCLEOTIDE SEQUENCE [LARGE SCALE GENOMIC DNA]</scope>
    <source>
        <strain evidence="6">cv. Old Blush</strain>
    </source>
</reference>
<comment type="caution">
    <text evidence="5">The sequence shown here is derived from an EMBL/GenBank/DDBJ whole genome shotgun (WGS) entry which is preliminary data.</text>
</comment>
<dbReference type="OMA" id="RFQLHYP"/>
<keyword evidence="2" id="KW-0805">Transcription regulation</keyword>
<dbReference type="AlphaFoldDB" id="A0A2P6R2V9"/>
<protein>
    <submittedName>
        <fullName evidence="5">Putative transcription regulator mTERF family</fullName>
    </submittedName>
</protein>
<organism evidence="5 6">
    <name type="scientific">Rosa chinensis</name>
    <name type="common">China rose</name>
    <dbReference type="NCBI Taxonomy" id="74649"/>
    <lineage>
        <taxon>Eukaryota</taxon>
        <taxon>Viridiplantae</taxon>
        <taxon>Streptophyta</taxon>
        <taxon>Embryophyta</taxon>
        <taxon>Tracheophyta</taxon>
        <taxon>Spermatophyta</taxon>
        <taxon>Magnoliopsida</taxon>
        <taxon>eudicotyledons</taxon>
        <taxon>Gunneridae</taxon>
        <taxon>Pentapetalae</taxon>
        <taxon>rosids</taxon>
        <taxon>fabids</taxon>
        <taxon>Rosales</taxon>
        <taxon>Rosaceae</taxon>
        <taxon>Rosoideae</taxon>
        <taxon>Rosoideae incertae sedis</taxon>
        <taxon>Rosa</taxon>
    </lineage>
</organism>
<evidence type="ECO:0000313" key="6">
    <source>
        <dbReference type="Proteomes" id="UP000238479"/>
    </source>
</evidence>
<evidence type="ECO:0000256" key="1">
    <source>
        <dbReference type="ARBA" id="ARBA00007692"/>
    </source>
</evidence>
<feature type="region of interest" description="Disordered" evidence="4">
    <location>
        <begin position="76"/>
        <end position="97"/>
    </location>
</feature>
<dbReference type="EMBL" id="PDCK01000042">
    <property type="protein sequence ID" value="PRQ40761.1"/>
    <property type="molecule type" value="Genomic_DNA"/>
</dbReference>
<keyword evidence="6" id="KW-1185">Reference proteome</keyword>
<dbReference type="InterPro" id="IPR038538">
    <property type="entry name" value="MTERF_sf"/>
</dbReference>
<keyword evidence="2" id="KW-0806">Transcription termination</keyword>
<evidence type="ECO:0000256" key="3">
    <source>
        <dbReference type="ARBA" id="ARBA00022946"/>
    </source>
</evidence>
<comment type="similarity">
    <text evidence="1">Belongs to the mTERF family.</text>
</comment>
<proteinExistence type="inferred from homology"/>
<dbReference type="PANTHER" id="PTHR13068">
    <property type="entry name" value="CGI-12 PROTEIN-RELATED"/>
    <property type="match status" value="1"/>
</dbReference>
<dbReference type="Gramene" id="PRQ40761">
    <property type="protein sequence ID" value="PRQ40761"/>
    <property type="gene ID" value="RchiOBHm_Chr4g0439561"/>
</dbReference>
<keyword evidence="3" id="KW-0809">Transit peptide</keyword>
<dbReference type="Gene3D" id="1.25.70.10">
    <property type="entry name" value="Transcription termination factor 3, mitochondrial"/>
    <property type="match status" value="1"/>
</dbReference>